<sequence>MNKANERVVSIGVVFDEADRFDTTFMDAIISSGIADSGLESNGDVFFEDNMQGKKMSEKEFDSFLLECDIDPKDFREW</sequence>
<reference evidence="1 2" key="1">
    <citation type="submission" date="2019-09" db="EMBL/GenBank/DDBJ databases">
        <title>Draft genome sequence of various Type strains from the CCUG.</title>
        <authorList>
            <person name="Pineiro-Iglesias B."/>
            <person name="Tunovic T."/>
            <person name="Unosson C."/>
            <person name="Inganas E."/>
            <person name="Ohlen M."/>
            <person name="Cardew S."/>
            <person name="Jensie-Markopoulos S."/>
            <person name="Salva-Serra F."/>
            <person name="Jaen-Luchoro D."/>
            <person name="Karlsson R."/>
            <person name="Svensson-Stadler L."/>
            <person name="Chun J."/>
            <person name="Moore E."/>
        </authorList>
    </citation>
    <scope>NUCLEOTIDE SEQUENCE [LARGE SCALE GENOMIC DNA]</scope>
    <source>
        <strain evidence="1 2">CCUG 32756T</strain>
    </source>
</reference>
<proteinExistence type="predicted"/>
<gene>
    <name evidence="1" type="ORF">F4V45_01340</name>
</gene>
<dbReference type="AlphaFoldDB" id="A0A5M9QR59"/>
<evidence type="ECO:0000313" key="1">
    <source>
        <dbReference type="EMBL" id="KAA8711153.1"/>
    </source>
</evidence>
<comment type="caution">
    <text evidence="1">The sequence shown here is derived from an EMBL/GenBank/DDBJ whole genome shotgun (WGS) entry which is preliminary data.</text>
</comment>
<dbReference type="EMBL" id="VXKE01000004">
    <property type="protein sequence ID" value="KAA8711153.1"/>
    <property type="molecule type" value="Genomic_DNA"/>
</dbReference>
<dbReference type="RefSeq" id="WP_150336725.1">
    <property type="nucleotide sequence ID" value="NZ_JAERIX010000025.1"/>
</dbReference>
<organism evidence="1 2">
    <name type="scientific">Helicobacter canis</name>
    <dbReference type="NCBI Taxonomy" id="29419"/>
    <lineage>
        <taxon>Bacteria</taxon>
        <taxon>Pseudomonadati</taxon>
        <taxon>Campylobacterota</taxon>
        <taxon>Epsilonproteobacteria</taxon>
        <taxon>Campylobacterales</taxon>
        <taxon>Helicobacteraceae</taxon>
        <taxon>Helicobacter</taxon>
    </lineage>
</organism>
<name>A0A5M9QR59_9HELI</name>
<accession>A0A5M9QR59</accession>
<evidence type="ECO:0000313" key="2">
    <source>
        <dbReference type="Proteomes" id="UP000323707"/>
    </source>
</evidence>
<protein>
    <submittedName>
        <fullName evidence="1">Uncharacterized protein</fullName>
    </submittedName>
</protein>
<dbReference type="Proteomes" id="UP000323707">
    <property type="component" value="Unassembled WGS sequence"/>
</dbReference>